<keyword evidence="3" id="KW-0547">Nucleotide-binding</keyword>
<dbReference type="InterPro" id="IPR000719">
    <property type="entry name" value="Prot_kinase_dom"/>
</dbReference>
<evidence type="ECO:0000256" key="3">
    <source>
        <dbReference type="ARBA" id="ARBA00022741"/>
    </source>
</evidence>
<dbReference type="PROSITE" id="PS50011">
    <property type="entry name" value="PROTEIN_KINASE_DOM"/>
    <property type="match status" value="1"/>
</dbReference>
<evidence type="ECO:0000256" key="4">
    <source>
        <dbReference type="ARBA" id="ARBA00022777"/>
    </source>
</evidence>
<evidence type="ECO:0000313" key="8">
    <source>
        <dbReference type="Proteomes" id="UP000265703"/>
    </source>
</evidence>
<evidence type="ECO:0000256" key="1">
    <source>
        <dbReference type="ARBA" id="ARBA00022527"/>
    </source>
</evidence>
<dbReference type="GO" id="GO:0005524">
    <property type="term" value="F:ATP binding"/>
    <property type="evidence" value="ECO:0007669"/>
    <property type="project" value="UniProtKB-KW"/>
</dbReference>
<keyword evidence="8" id="KW-1185">Reference proteome</keyword>
<dbReference type="Gene3D" id="1.10.510.10">
    <property type="entry name" value="Transferase(Phosphotransferase) domain 1"/>
    <property type="match status" value="2"/>
</dbReference>
<dbReference type="SUPFAM" id="SSF56112">
    <property type="entry name" value="Protein kinase-like (PK-like)"/>
    <property type="match status" value="1"/>
</dbReference>
<dbReference type="GO" id="GO:0006955">
    <property type="term" value="P:immune response"/>
    <property type="evidence" value="ECO:0007669"/>
    <property type="project" value="TreeGrafter"/>
</dbReference>
<evidence type="ECO:0000256" key="2">
    <source>
        <dbReference type="ARBA" id="ARBA00022679"/>
    </source>
</evidence>
<proteinExistence type="predicted"/>
<accession>A0A397TP53</accession>
<dbReference type="InterPro" id="IPR011009">
    <property type="entry name" value="Kinase-like_dom_sf"/>
</dbReference>
<dbReference type="GO" id="GO:0004709">
    <property type="term" value="F:MAP kinase kinase kinase activity"/>
    <property type="evidence" value="ECO:0007669"/>
    <property type="project" value="TreeGrafter"/>
</dbReference>
<dbReference type="Proteomes" id="UP000265703">
    <property type="component" value="Unassembled WGS sequence"/>
</dbReference>
<keyword evidence="5" id="KW-0067">ATP-binding</keyword>
<keyword evidence="2" id="KW-0808">Transferase</keyword>
<dbReference type="InterPro" id="IPR001245">
    <property type="entry name" value="Ser-Thr/Tyr_kinase_cat_dom"/>
</dbReference>
<evidence type="ECO:0000313" key="7">
    <source>
        <dbReference type="EMBL" id="RIA98295.1"/>
    </source>
</evidence>
<dbReference type="Pfam" id="PF07714">
    <property type="entry name" value="PK_Tyr_Ser-Thr"/>
    <property type="match status" value="1"/>
</dbReference>
<name>A0A397TP53_9GLOM</name>
<sequence length="278" mass="32863">MSNFDLFEKCRGCNREKTDFKWCRTCNAKYFERNFNNWKSDNNDIDEFIKDAQLSANEHVEVLEWMPYERFYDIKFLAKGRFGAVYKAKWRDGWIRKWDDEKNDWERNCPNELITCLRKLDSAYIIKLYGIIQDPKTKNYMMVLEYAENGSLRKELIHRDLHDGNILIHDDNTCITDMGIIGRGEYSKASDIYSFGVIIYNVISGLDKFDGRKEFSNIRVLKLISDLFIRCLDDDPSKRPTTVLLKLILHQMCKDSEDRREISNSNSHSTIIMNILTV</sequence>
<gene>
    <name evidence="7" type="ORF">C1645_813027</name>
</gene>
<dbReference type="GO" id="GO:0007254">
    <property type="term" value="P:JNK cascade"/>
    <property type="evidence" value="ECO:0007669"/>
    <property type="project" value="TreeGrafter"/>
</dbReference>
<keyword evidence="4 7" id="KW-0418">Kinase</keyword>
<organism evidence="7 8">
    <name type="scientific">Glomus cerebriforme</name>
    <dbReference type="NCBI Taxonomy" id="658196"/>
    <lineage>
        <taxon>Eukaryota</taxon>
        <taxon>Fungi</taxon>
        <taxon>Fungi incertae sedis</taxon>
        <taxon>Mucoromycota</taxon>
        <taxon>Glomeromycotina</taxon>
        <taxon>Glomeromycetes</taxon>
        <taxon>Glomerales</taxon>
        <taxon>Glomeraceae</taxon>
        <taxon>Glomus</taxon>
    </lineage>
</organism>
<dbReference type="CDD" id="cd00180">
    <property type="entry name" value="PKc"/>
    <property type="match status" value="1"/>
</dbReference>
<protein>
    <submittedName>
        <fullName evidence="7">Kinase-like domain-containing protein</fullName>
    </submittedName>
</protein>
<dbReference type="STRING" id="658196.A0A397TP53"/>
<reference evidence="7 8" key="1">
    <citation type="submission" date="2018-06" db="EMBL/GenBank/DDBJ databases">
        <title>Comparative genomics reveals the genomic features of Rhizophagus irregularis, R. cerebriforme, R. diaphanum and Gigaspora rosea, and their symbiotic lifestyle signature.</title>
        <authorList>
            <person name="Morin E."/>
            <person name="San Clemente H."/>
            <person name="Chen E.C.H."/>
            <person name="De La Providencia I."/>
            <person name="Hainaut M."/>
            <person name="Kuo A."/>
            <person name="Kohler A."/>
            <person name="Murat C."/>
            <person name="Tang N."/>
            <person name="Roy S."/>
            <person name="Loubradou J."/>
            <person name="Henrissat B."/>
            <person name="Grigoriev I.V."/>
            <person name="Corradi N."/>
            <person name="Roux C."/>
            <person name="Martin F.M."/>
        </authorList>
    </citation>
    <scope>NUCLEOTIDE SEQUENCE [LARGE SCALE GENOMIC DNA]</scope>
    <source>
        <strain evidence="7 8">DAOM 227022</strain>
    </source>
</reference>
<feature type="domain" description="Protein kinase" evidence="6">
    <location>
        <begin position="71"/>
        <end position="278"/>
    </location>
</feature>
<dbReference type="OrthoDB" id="6718656at2759"/>
<dbReference type="EMBL" id="QKYT01000018">
    <property type="protein sequence ID" value="RIA98295.1"/>
    <property type="molecule type" value="Genomic_DNA"/>
</dbReference>
<evidence type="ECO:0000256" key="5">
    <source>
        <dbReference type="ARBA" id="ARBA00022840"/>
    </source>
</evidence>
<evidence type="ECO:0000259" key="6">
    <source>
        <dbReference type="PROSITE" id="PS50011"/>
    </source>
</evidence>
<keyword evidence="1" id="KW-0723">Serine/threonine-protein kinase</keyword>
<dbReference type="PANTHER" id="PTHR46716:SF1">
    <property type="entry name" value="MITOGEN-ACTIVATED PROTEIN KINASE KINASE KINASE 7"/>
    <property type="match status" value="1"/>
</dbReference>
<dbReference type="AlphaFoldDB" id="A0A397TP53"/>
<dbReference type="PANTHER" id="PTHR46716">
    <property type="entry name" value="MITOGEN-ACTIVATED PROTEIN KINASE KINASE KINASE 7"/>
    <property type="match status" value="1"/>
</dbReference>
<comment type="caution">
    <text evidence="7">The sequence shown here is derived from an EMBL/GenBank/DDBJ whole genome shotgun (WGS) entry which is preliminary data.</text>
</comment>